<sequence>MKLRVFCEEFPIRQWIHTVIFGLVDHTATVADLCKAVWEWNEGPPYWKLQLLFEGYAVPMTGLLNRYLKEDAKIQLVGQDLRSTWNPENFTTSPYDIISGANPLPENSEQMHQINLQHIVPWKDLEMSS</sequence>
<evidence type="ECO:0000313" key="2">
    <source>
        <dbReference type="Proteomes" id="UP000016088"/>
    </source>
</evidence>
<dbReference type="RefSeq" id="XP_013020621.1">
    <property type="nucleotide sequence ID" value="XM_013165167.1"/>
</dbReference>
<keyword evidence="2" id="KW-1185">Reference proteome</keyword>
<protein>
    <submittedName>
        <fullName evidence="1">Uncharacterized protein</fullName>
    </submittedName>
</protein>
<organism evidence="1 2">
    <name type="scientific">Schizosaccharomyces octosporus (strain yFS286)</name>
    <name type="common">Fission yeast</name>
    <name type="synonym">Octosporomyces octosporus</name>
    <dbReference type="NCBI Taxonomy" id="483514"/>
    <lineage>
        <taxon>Eukaryota</taxon>
        <taxon>Fungi</taxon>
        <taxon>Dikarya</taxon>
        <taxon>Ascomycota</taxon>
        <taxon>Taphrinomycotina</taxon>
        <taxon>Schizosaccharomycetes</taxon>
        <taxon>Schizosaccharomycetales</taxon>
        <taxon>Schizosaccharomycetaceae</taxon>
        <taxon>Schizosaccharomyces</taxon>
    </lineage>
</organism>
<dbReference type="EMBL" id="KE503208">
    <property type="protein sequence ID" value="EPX70631.1"/>
    <property type="molecule type" value="Genomic_DNA"/>
</dbReference>
<dbReference type="OMA" id="CEEFPIR"/>
<name>S9PN23_SCHOY</name>
<evidence type="ECO:0000313" key="1">
    <source>
        <dbReference type="EMBL" id="EPX70631.1"/>
    </source>
</evidence>
<dbReference type="HOGENOM" id="CLU_2122495_0_0_1"/>
<dbReference type="Proteomes" id="UP000016088">
    <property type="component" value="Unassembled WGS sequence"/>
</dbReference>
<proteinExistence type="predicted"/>
<dbReference type="VEuPathDB" id="FungiDB:SOCG_04325"/>
<accession>S9PN23</accession>
<gene>
    <name evidence="1" type="ORF">SOCG_04325</name>
</gene>
<dbReference type="GeneID" id="25033289"/>
<dbReference type="OrthoDB" id="5290245at2759"/>
<dbReference type="AlphaFoldDB" id="S9PN23"/>
<reference evidence="1 2" key="1">
    <citation type="journal article" date="2011" name="Science">
        <title>Comparative functional genomics of the fission yeasts.</title>
        <authorList>
            <person name="Rhind N."/>
            <person name="Chen Z."/>
            <person name="Yassour M."/>
            <person name="Thompson D.A."/>
            <person name="Haas B.J."/>
            <person name="Habib N."/>
            <person name="Wapinski I."/>
            <person name="Roy S."/>
            <person name="Lin M.F."/>
            <person name="Heiman D.I."/>
            <person name="Young S.K."/>
            <person name="Furuya K."/>
            <person name="Guo Y."/>
            <person name="Pidoux A."/>
            <person name="Chen H.M."/>
            <person name="Robbertse B."/>
            <person name="Goldberg J.M."/>
            <person name="Aoki K."/>
            <person name="Bayne E.H."/>
            <person name="Berlin A.M."/>
            <person name="Desjardins C.A."/>
            <person name="Dobbs E."/>
            <person name="Dukaj L."/>
            <person name="Fan L."/>
            <person name="FitzGerald M.G."/>
            <person name="French C."/>
            <person name="Gujja S."/>
            <person name="Hansen K."/>
            <person name="Keifenheim D."/>
            <person name="Levin J.Z."/>
            <person name="Mosher R.A."/>
            <person name="Mueller C.A."/>
            <person name="Pfiffner J."/>
            <person name="Priest M."/>
            <person name="Russ C."/>
            <person name="Smialowska A."/>
            <person name="Swoboda P."/>
            <person name="Sykes S.M."/>
            <person name="Vaughn M."/>
            <person name="Vengrova S."/>
            <person name="Yoder R."/>
            <person name="Zeng Q."/>
            <person name="Allshire R."/>
            <person name="Baulcombe D."/>
            <person name="Birren B.W."/>
            <person name="Brown W."/>
            <person name="Ekwall K."/>
            <person name="Kellis M."/>
            <person name="Leatherwood J."/>
            <person name="Levin H."/>
            <person name="Margalit H."/>
            <person name="Martienssen R."/>
            <person name="Nieduszynski C.A."/>
            <person name="Spatafora J.W."/>
            <person name="Friedman N."/>
            <person name="Dalgaard J.Z."/>
            <person name="Baumann P."/>
            <person name="Niki H."/>
            <person name="Regev A."/>
            <person name="Nusbaum C."/>
        </authorList>
    </citation>
    <scope>NUCLEOTIDE SEQUENCE [LARGE SCALE GENOMIC DNA]</scope>
    <source>
        <strain evidence="2">yFS286</strain>
    </source>
</reference>